<organism evidence="2 3">
    <name type="scientific">Tanacetum coccineum</name>
    <dbReference type="NCBI Taxonomy" id="301880"/>
    <lineage>
        <taxon>Eukaryota</taxon>
        <taxon>Viridiplantae</taxon>
        <taxon>Streptophyta</taxon>
        <taxon>Embryophyta</taxon>
        <taxon>Tracheophyta</taxon>
        <taxon>Spermatophyta</taxon>
        <taxon>Magnoliopsida</taxon>
        <taxon>eudicotyledons</taxon>
        <taxon>Gunneridae</taxon>
        <taxon>Pentapetalae</taxon>
        <taxon>asterids</taxon>
        <taxon>campanulids</taxon>
        <taxon>Asterales</taxon>
        <taxon>Asteraceae</taxon>
        <taxon>Asteroideae</taxon>
        <taxon>Anthemideae</taxon>
        <taxon>Anthemidinae</taxon>
        <taxon>Tanacetum</taxon>
    </lineage>
</organism>
<name>A0ABQ5FWC1_9ASTR</name>
<feature type="compositionally biased region" description="Basic and acidic residues" evidence="1">
    <location>
        <begin position="160"/>
        <end position="194"/>
    </location>
</feature>
<dbReference type="EMBL" id="BQNB010017778">
    <property type="protein sequence ID" value="GJT67125.1"/>
    <property type="molecule type" value="Genomic_DNA"/>
</dbReference>
<gene>
    <name evidence="2" type="ORF">Tco_1018605</name>
</gene>
<keyword evidence="3" id="KW-1185">Reference proteome</keyword>
<protein>
    <submittedName>
        <fullName evidence="2">Uncharacterized protein</fullName>
    </submittedName>
</protein>
<evidence type="ECO:0000313" key="2">
    <source>
        <dbReference type="EMBL" id="GJT67125.1"/>
    </source>
</evidence>
<reference evidence="2" key="2">
    <citation type="submission" date="2022-01" db="EMBL/GenBank/DDBJ databases">
        <authorList>
            <person name="Yamashiro T."/>
            <person name="Shiraishi A."/>
            <person name="Satake H."/>
            <person name="Nakayama K."/>
        </authorList>
    </citation>
    <scope>NUCLEOTIDE SEQUENCE</scope>
</reference>
<reference evidence="2" key="1">
    <citation type="journal article" date="2022" name="Int. J. Mol. Sci.">
        <title>Draft Genome of Tanacetum Coccineum: Genomic Comparison of Closely Related Tanacetum-Family Plants.</title>
        <authorList>
            <person name="Yamashiro T."/>
            <person name="Shiraishi A."/>
            <person name="Nakayama K."/>
            <person name="Satake H."/>
        </authorList>
    </citation>
    <scope>NUCLEOTIDE SEQUENCE</scope>
</reference>
<feature type="region of interest" description="Disordered" evidence="1">
    <location>
        <begin position="152"/>
        <end position="194"/>
    </location>
</feature>
<proteinExistence type="predicted"/>
<dbReference type="Proteomes" id="UP001151760">
    <property type="component" value="Unassembled WGS sequence"/>
</dbReference>
<evidence type="ECO:0000313" key="3">
    <source>
        <dbReference type="Proteomes" id="UP001151760"/>
    </source>
</evidence>
<comment type="caution">
    <text evidence="2">The sequence shown here is derived from an EMBL/GenBank/DDBJ whole genome shotgun (WGS) entry which is preliminary data.</text>
</comment>
<sequence length="267" mass="31543">MHVEYVIRCCFATKFDVIVLIMEDDDVNISGETTEMWRNGWLALLKGDDDDATVAQDNEAEESEKSFSVCKRFDRLRRNIAAVKIQNDFRAEVRLRETVRENETRRRLRQPIHSIGLWSKFDLSYISGATSSGHIFSQQQIEQERWKRLEGKKKKKCRKREKEGKESRSKESLARIREKGKENRREQKEEKKMEEKVSHIIRPLRQPIEQEKVTLYLIFRLKAEEPKVNFKDKYSENSLVVPLSLGCNKFLNAVYVDFFDVMKPHGL</sequence>
<evidence type="ECO:0000256" key="1">
    <source>
        <dbReference type="SAM" id="MobiDB-lite"/>
    </source>
</evidence>
<accession>A0ABQ5FWC1</accession>